<evidence type="ECO:0000313" key="13">
    <source>
        <dbReference type="EMBL" id="GHB10920.1"/>
    </source>
</evidence>
<comment type="similarity">
    <text evidence="9">Belongs to the MurCDEF family. Mpl subfamily.</text>
</comment>
<keyword evidence="6 9" id="KW-0573">Peptidoglycan synthesis</keyword>
<evidence type="ECO:0000259" key="11">
    <source>
        <dbReference type="Pfam" id="PF02875"/>
    </source>
</evidence>
<evidence type="ECO:0000256" key="6">
    <source>
        <dbReference type="ARBA" id="ARBA00022984"/>
    </source>
</evidence>
<dbReference type="PANTHER" id="PTHR43445">
    <property type="entry name" value="UDP-N-ACETYLMURAMATE--L-ALANINE LIGASE-RELATED"/>
    <property type="match status" value="1"/>
</dbReference>
<dbReference type="InterPro" id="IPR005757">
    <property type="entry name" value="Mpl"/>
</dbReference>
<dbReference type="Gene3D" id="3.40.1190.10">
    <property type="entry name" value="Mur-like, catalytic domain"/>
    <property type="match status" value="1"/>
</dbReference>
<reference evidence="14" key="1">
    <citation type="journal article" date="2019" name="Int. J. Syst. Evol. Microbiol.">
        <title>The Global Catalogue of Microorganisms (GCM) 10K type strain sequencing project: providing services to taxonomists for standard genome sequencing and annotation.</title>
        <authorList>
            <consortium name="The Broad Institute Genomics Platform"/>
            <consortium name="The Broad Institute Genome Sequencing Center for Infectious Disease"/>
            <person name="Wu L."/>
            <person name="Ma J."/>
        </authorList>
    </citation>
    <scope>NUCLEOTIDE SEQUENCE [LARGE SCALE GENOMIC DNA]</scope>
    <source>
        <strain evidence="14">KCTC 32998</strain>
    </source>
</reference>
<feature type="domain" description="Mur ligase N-terminal catalytic" evidence="10">
    <location>
        <begin position="2"/>
        <end position="98"/>
    </location>
</feature>
<proteinExistence type="inferred from homology"/>
<evidence type="ECO:0000256" key="9">
    <source>
        <dbReference type="HAMAP-Rule" id="MF_02020"/>
    </source>
</evidence>
<dbReference type="Gene3D" id="3.40.50.720">
    <property type="entry name" value="NAD(P)-binding Rossmann-like Domain"/>
    <property type="match status" value="1"/>
</dbReference>
<evidence type="ECO:0000256" key="2">
    <source>
        <dbReference type="ARBA" id="ARBA00022618"/>
    </source>
</evidence>
<dbReference type="GO" id="GO:0016874">
    <property type="term" value="F:ligase activity"/>
    <property type="evidence" value="ECO:0007669"/>
    <property type="project" value="UniProtKB-KW"/>
</dbReference>
<accession>A0ABQ3DQY7</accession>
<evidence type="ECO:0000256" key="1">
    <source>
        <dbReference type="ARBA" id="ARBA00022598"/>
    </source>
</evidence>
<dbReference type="InterPro" id="IPR000713">
    <property type="entry name" value="Mur_ligase_N"/>
</dbReference>
<dbReference type="InterPro" id="IPR036565">
    <property type="entry name" value="Mur-like_cat_sf"/>
</dbReference>
<name>A0ABQ3DQY7_9GAMM</name>
<keyword evidence="14" id="KW-1185">Reference proteome</keyword>
<keyword evidence="5 9" id="KW-0133">Cell shape</keyword>
<protein>
    <recommendedName>
        <fullName evidence="9">UDP-N-acetylmuramate--L-alanyl-gamma-D-glutamyl-meso-2,6-diaminoheptandioate ligase</fullName>
        <ecNumber evidence="9">6.3.2.45</ecNumber>
    </recommendedName>
    <alternativeName>
        <fullName evidence="9">Murein peptide ligase</fullName>
    </alternativeName>
    <alternativeName>
        <fullName evidence="9">UDP-N-acetylmuramate:L-alanyl-gamma-D-glutamyl-meso-diaminopimelate ligase</fullName>
    </alternativeName>
</protein>
<dbReference type="InterPro" id="IPR050061">
    <property type="entry name" value="MurCDEF_pg_biosynth"/>
</dbReference>
<comment type="catalytic activity">
    <reaction evidence="9">
        <text>UDP-N-acetyl-alpha-D-muramate + L-alanyl-gamma-D-glutamyl-meso-2,6-diaminopimelate + ATP = UDP-N-acetyl-alpha-D-muramoyl-L-alanyl-gamma-D-glutamyl-meso-2,6-diaminopimelate + ADP + phosphate + H(+)</text>
        <dbReference type="Rhea" id="RHEA:29563"/>
        <dbReference type="ChEBI" id="CHEBI:15378"/>
        <dbReference type="ChEBI" id="CHEBI:30616"/>
        <dbReference type="ChEBI" id="CHEBI:43474"/>
        <dbReference type="ChEBI" id="CHEBI:61401"/>
        <dbReference type="ChEBI" id="CHEBI:70757"/>
        <dbReference type="ChEBI" id="CHEBI:83905"/>
        <dbReference type="ChEBI" id="CHEBI:456216"/>
        <dbReference type="EC" id="6.3.2.45"/>
    </reaction>
</comment>
<dbReference type="Pfam" id="PF08245">
    <property type="entry name" value="Mur_ligase_M"/>
    <property type="match status" value="1"/>
</dbReference>
<dbReference type="PANTHER" id="PTHR43445:SF5">
    <property type="entry name" value="UDP-N-ACETYLMURAMATE--L-ALANYL-GAMMA-D-GLUTAMYL-MESO-2,6-DIAMINOHEPTANDIOATE LIGASE"/>
    <property type="match status" value="1"/>
</dbReference>
<keyword evidence="7 9" id="KW-0131">Cell cycle</keyword>
<evidence type="ECO:0000259" key="12">
    <source>
        <dbReference type="Pfam" id="PF08245"/>
    </source>
</evidence>
<dbReference type="HAMAP" id="MF_02020">
    <property type="entry name" value="Mpl"/>
    <property type="match status" value="1"/>
</dbReference>
<comment type="cofactor">
    <cofactor evidence="9">
        <name>Mg(2+)</name>
        <dbReference type="ChEBI" id="CHEBI:18420"/>
    </cofactor>
</comment>
<comment type="caution">
    <text evidence="13">The sequence shown here is derived from an EMBL/GenBank/DDBJ whole genome shotgun (WGS) entry which is preliminary data.</text>
</comment>
<evidence type="ECO:0000256" key="7">
    <source>
        <dbReference type="ARBA" id="ARBA00023306"/>
    </source>
</evidence>
<keyword evidence="8 9" id="KW-0961">Cell wall biogenesis/degradation</keyword>
<evidence type="ECO:0000256" key="3">
    <source>
        <dbReference type="ARBA" id="ARBA00022741"/>
    </source>
</evidence>
<dbReference type="SUPFAM" id="SSF53623">
    <property type="entry name" value="MurD-like peptide ligases, catalytic domain"/>
    <property type="match status" value="1"/>
</dbReference>
<dbReference type="Pfam" id="PF02875">
    <property type="entry name" value="Mur_ligase_C"/>
    <property type="match status" value="1"/>
</dbReference>
<dbReference type="EMBL" id="BMZI01000001">
    <property type="protein sequence ID" value="GHB10920.1"/>
    <property type="molecule type" value="Genomic_DNA"/>
</dbReference>
<evidence type="ECO:0000256" key="5">
    <source>
        <dbReference type="ARBA" id="ARBA00022960"/>
    </source>
</evidence>
<gene>
    <name evidence="9 13" type="primary">mpl</name>
    <name evidence="13" type="ORF">GCM10009038_05960</name>
</gene>
<dbReference type="SUPFAM" id="SSF51984">
    <property type="entry name" value="MurCD N-terminal domain"/>
    <property type="match status" value="1"/>
</dbReference>
<keyword evidence="2 9" id="KW-0132">Cell division</keyword>
<feature type="domain" description="Mur ligase C-terminal" evidence="11">
    <location>
        <begin position="315"/>
        <end position="436"/>
    </location>
</feature>
<evidence type="ECO:0000256" key="4">
    <source>
        <dbReference type="ARBA" id="ARBA00022840"/>
    </source>
</evidence>
<dbReference type="EC" id="6.3.2.45" evidence="9"/>
<dbReference type="InterPro" id="IPR013221">
    <property type="entry name" value="Mur_ligase_cen"/>
</dbReference>
<keyword evidence="9" id="KW-0460">Magnesium</keyword>
<keyword evidence="4 9" id="KW-0067">ATP-binding</keyword>
<dbReference type="Gene3D" id="3.90.190.20">
    <property type="entry name" value="Mur ligase, C-terminal domain"/>
    <property type="match status" value="1"/>
</dbReference>
<evidence type="ECO:0000256" key="8">
    <source>
        <dbReference type="ARBA" id="ARBA00023316"/>
    </source>
</evidence>
<dbReference type="RefSeq" id="WP_189443081.1">
    <property type="nucleotide sequence ID" value="NZ_BMZI01000001.1"/>
</dbReference>
<dbReference type="Proteomes" id="UP000646745">
    <property type="component" value="Unassembled WGS sequence"/>
</dbReference>
<evidence type="ECO:0000313" key="14">
    <source>
        <dbReference type="Proteomes" id="UP000646745"/>
    </source>
</evidence>
<sequence length="457" mass="49576">MHVHVIGICGTFMGSLARLASLQGHRVTGSDANVYPPMSEQLEAMGIELQEGYRAANLTPAPDLVIVGNALSRGNPEIEALLNARLPYVSGPQWLAEHVLPGRPVVAVAGTHGKTTMASLLAWLLEAKGLEPGFLVGGVLRNFGVSSRLGAPGSPFVVEADEYDTAFFDKRSKFVHYRPNVAILNNLEFDHADIFDDLGAIERQFHHFVRTVPGNGQLVVADDQPALKRVLERGCWTPVSHFGTAQDSDWQLDMDAHDSRRFSVHHGRDSAPVSWAMSGRHNALNAVAALAVANRFDLSLAEGCRALETFKAPRRRQEVRGEVAGVQVVDDFAHHPTAIASTLEGMHADRYGGRLLAVIEPRSNTMRQGTMKARLAQSVASADRVWWYQPPGLDWSLAEVVAAHAGSRVENDLAALVRDVVAAARPGDRIVVMSNGGFGGVHERLLAALEEVHHDRG</sequence>
<keyword evidence="1 9" id="KW-0436">Ligase</keyword>
<dbReference type="SUPFAM" id="SSF53244">
    <property type="entry name" value="MurD-like peptide ligases, peptide-binding domain"/>
    <property type="match status" value="1"/>
</dbReference>
<dbReference type="NCBIfam" id="TIGR01081">
    <property type="entry name" value="mpl"/>
    <property type="match status" value="1"/>
</dbReference>
<dbReference type="InterPro" id="IPR004101">
    <property type="entry name" value="Mur_ligase_C"/>
</dbReference>
<dbReference type="Pfam" id="PF01225">
    <property type="entry name" value="Mur_ligase"/>
    <property type="match status" value="1"/>
</dbReference>
<comment type="function">
    <text evidence="9">Reutilizes the intact tripeptide L-alanyl-gamma-D-glutamyl-meso-diaminopimelate by linking it to UDP-N-acetylmuramate.</text>
</comment>
<organism evidence="13 14">
    <name type="scientific">Salinicola rhizosphaerae</name>
    <dbReference type="NCBI Taxonomy" id="1443141"/>
    <lineage>
        <taxon>Bacteria</taxon>
        <taxon>Pseudomonadati</taxon>
        <taxon>Pseudomonadota</taxon>
        <taxon>Gammaproteobacteria</taxon>
        <taxon>Oceanospirillales</taxon>
        <taxon>Halomonadaceae</taxon>
        <taxon>Salinicola</taxon>
    </lineage>
</organism>
<feature type="domain" description="Mur ligase central" evidence="12">
    <location>
        <begin position="108"/>
        <end position="293"/>
    </location>
</feature>
<feature type="binding site" evidence="9">
    <location>
        <begin position="110"/>
        <end position="116"/>
    </location>
    <ligand>
        <name>ATP</name>
        <dbReference type="ChEBI" id="CHEBI:30616"/>
    </ligand>
</feature>
<evidence type="ECO:0000259" key="10">
    <source>
        <dbReference type="Pfam" id="PF01225"/>
    </source>
</evidence>
<comment type="pathway">
    <text evidence="9">Cell wall biogenesis; peptidoglycan recycling.</text>
</comment>
<dbReference type="InterPro" id="IPR036615">
    <property type="entry name" value="Mur_ligase_C_dom_sf"/>
</dbReference>
<keyword evidence="3 9" id="KW-0547">Nucleotide-binding</keyword>